<organism evidence="2 3">
    <name type="scientific">Pantoea eucrina</name>
    <dbReference type="NCBI Taxonomy" id="472693"/>
    <lineage>
        <taxon>Bacteria</taxon>
        <taxon>Pseudomonadati</taxon>
        <taxon>Pseudomonadota</taxon>
        <taxon>Gammaproteobacteria</taxon>
        <taxon>Enterobacterales</taxon>
        <taxon>Erwiniaceae</taxon>
        <taxon>Pantoea</taxon>
    </lineage>
</organism>
<dbReference type="CDD" id="cd01741">
    <property type="entry name" value="GATase1_1"/>
    <property type="match status" value="1"/>
</dbReference>
<keyword evidence="2" id="KW-0315">Glutamine amidotransferase</keyword>
<name>A0ABS1Z2V6_9GAMM</name>
<comment type="caution">
    <text evidence="2">The sequence shown here is derived from an EMBL/GenBank/DDBJ whole genome shotgun (WGS) entry which is preliminary data.</text>
</comment>
<reference evidence="2 3" key="1">
    <citation type="submission" date="2021-01" db="EMBL/GenBank/DDBJ databases">
        <title>Complete genome sequence of Pantoea eucrina OB49, a heavy metal tolerant bacterium with PGPR potential isolated from wheat in Algeria.</title>
        <authorList>
            <person name="Lekired A."/>
            <person name="Ouzari I.H."/>
        </authorList>
    </citation>
    <scope>NUCLEOTIDE SEQUENCE [LARGE SCALE GENOMIC DNA]</scope>
    <source>
        <strain evidence="2 3">OB49</strain>
    </source>
</reference>
<dbReference type="InterPro" id="IPR029062">
    <property type="entry name" value="Class_I_gatase-like"/>
</dbReference>
<dbReference type="PANTHER" id="PTHR42695:SF5">
    <property type="entry name" value="GLUTAMINE AMIDOTRANSFERASE YLR126C-RELATED"/>
    <property type="match status" value="1"/>
</dbReference>
<dbReference type="Pfam" id="PF00117">
    <property type="entry name" value="GATase"/>
    <property type="match status" value="1"/>
</dbReference>
<accession>A0ABS1Z2V6</accession>
<proteinExistence type="predicted"/>
<feature type="domain" description="Glutamine amidotransferase" evidence="1">
    <location>
        <begin position="59"/>
        <end position="192"/>
    </location>
</feature>
<gene>
    <name evidence="2" type="ORF">JJB79_02815</name>
</gene>
<sequence>MTERYTLPLALIQLEVPPPQVVAKIGEQPAWFIDALQLQADDYIIVRPHRGDALPGWQEISGAILSGSWAMVTDHAGWSERTAAWIRGAIEAQLPLLGVCYGHQLMAYALGGEVGDNPRGWERGLQTVTRTASDAWLNGLPAHFSAWLSHRQSVLAPPPQATVLARSALDACQVLRYSPQAFSVQFHPEFSREIMTACTPADVQPDSAVMGDTDWARTLLQRFWQQVRPRDQEASQR</sequence>
<dbReference type="EMBL" id="JAFCXS010000001">
    <property type="protein sequence ID" value="MBM0746358.1"/>
    <property type="molecule type" value="Genomic_DNA"/>
</dbReference>
<dbReference type="InterPro" id="IPR044992">
    <property type="entry name" value="ChyE-like"/>
</dbReference>
<dbReference type="Gene3D" id="3.40.50.880">
    <property type="match status" value="1"/>
</dbReference>
<dbReference type="RefSeq" id="WP_039385809.1">
    <property type="nucleotide sequence ID" value="NZ_CP083448.1"/>
</dbReference>
<dbReference type="InterPro" id="IPR017926">
    <property type="entry name" value="GATASE"/>
</dbReference>
<dbReference type="PANTHER" id="PTHR42695">
    <property type="entry name" value="GLUTAMINE AMIDOTRANSFERASE YLR126C-RELATED"/>
    <property type="match status" value="1"/>
</dbReference>
<protein>
    <submittedName>
        <fullName evidence="2">Glutamine amidotransferase</fullName>
    </submittedName>
</protein>
<keyword evidence="3" id="KW-1185">Reference proteome</keyword>
<dbReference type="GeneID" id="84691035"/>
<evidence type="ECO:0000313" key="3">
    <source>
        <dbReference type="Proteomes" id="UP000809137"/>
    </source>
</evidence>
<evidence type="ECO:0000259" key="1">
    <source>
        <dbReference type="Pfam" id="PF00117"/>
    </source>
</evidence>
<dbReference type="PROSITE" id="PS51273">
    <property type="entry name" value="GATASE_TYPE_1"/>
    <property type="match status" value="1"/>
</dbReference>
<dbReference type="SUPFAM" id="SSF52317">
    <property type="entry name" value="Class I glutamine amidotransferase-like"/>
    <property type="match status" value="1"/>
</dbReference>
<evidence type="ECO:0000313" key="2">
    <source>
        <dbReference type="EMBL" id="MBM0746358.1"/>
    </source>
</evidence>
<dbReference type="Proteomes" id="UP000809137">
    <property type="component" value="Unassembled WGS sequence"/>
</dbReference>
<dbReference type="NCBIfam" id="NF006562">
    <property type="entry name" value="PRK09065.1"/>
    <property type="match status" value="1"/>
</dbReference>